<proteinExistence type="predicted"/>
<dbReference type="Proteomes" id="UP001216907">
    <property type="component" value="Unassembled WGS sequence"/>
</dbReference>
<reference evidence="3 4" key="1">
    <citation type="submission" date="2023-03" db="EMBL/GenBank/DDBJ databases">
        <title>Paludisphaera mucosa sp. nov. a novel planctomycete from northern fen.</title>
        <authorList>
            <person name="Ivanova A."/>
        </authorList>
    </citation>
    <scope>NUCLEOTIDE SEQUENCE [LARGE SCALE GENOMIC DNA]</scope>
    <source>
        <strain evidence="3 4">Pla2</strain>
    </source>
</reference>
<keyword evidence="4" id="KW-1185">Reference proteome</keyword>
<name>A0ABT6F9X5_9BACT</name>
<feature type="domain" description="DUF1570" evidence="2">
    <location>
        <begin position="344"/>
        <end position="449"/>
    </location>
</feature>
<gene>
    <name evidence="3" type="ORF">PZE19_11505</name>
</gene>
<comment type="caution">
    <text evidence="3">The sequence shown here is derived from an EMBL/GenBank/DDBJ whole genome shotgun (WGS) entry which is preliminary data.</text>
</comment>
<organism evidence="3 4">
    <name type="scientific">Paludisphaera mucosa</name>
    <dbReference type="NCBI Taxonomy" id="3030827"/>
    <lineage>
        <taxon>Bacteria</taxon>
        <taxon>Pseudomonadati</taxon>
        <taxon>Planctomycetota</taxon>
        <taxon>Planctomycetia</taxon>
        <taxon>Isosphaerales</taxon>
        <taxon>Isosphaeraceae</taxon>
        <taxon>Paludisphaera</taxon>
    </lineage>
</organism>
<feature type="region of interest" description="Disordered" evidence="1">
    <location>
        <begin position="489"/>
        <end position="510"/>
    </location>
</feature>
<protein>
    <submittedName>
        <fullName evidence="3">DUF1570 domain-containing protein</fullName>
    </submittedName>
</protein>
<evidence type="ECO:0000313" key="3">
    <source>
        <dbReference type="EMBL" id="MDG3004402.1"/>
    </source>
</evidence>
<dbReference type="EMBL" id="JARRAG010000002">
    <property type="protein sequence ID" value="MDG3004402.1"/>
    <property type="molecule type" value="Genomic_DNA"/>
</dbReference>
<evidence type="ECO:0000313" key="4">
    <source>
        <dbReference type="Proteomes" id="UP001216907"/>
    </source>
</evidence>
<dbReference type="RefSeq" id="WP_277860760.1">
    <property type="nucleotide sequence ID" value="NZ_JARRAG010000002.1"/>
</dbReference>
<dbReference type="Pfam" id="PF07607">
    <property type="entry name" value="DUF1570"/>
    <property type="match status" value="1"/>
</dbReference>
<dbReference type="InterPro" id="IPR011464">
    <property type="entry name" value="DUF1570"/>
</dbReference>
<evidence type="ECO:0000256" key="1">
    <source>
        <dbReference type="SAM" id="MobiDB-lite"/>
    </source>
</evidence>
<evidence type="ECO:0000259" key="2">
    <source>
        <dbReference type="Pfam" id="PF07607"/>
    </source>
</evidence>
<accession>A0ABT6F9X5</accession>
<sequence>MKHARPPIRPFPRTLRSSIAAALLGFLAAASASVGLRGDLIYFKDGGRIQAPAVAEKTGITIDLAGERYAFRAEDLEKRVPGFVPAEEWAARRKALEGKAPVQRFAEAWWALENGLIDEAVEELTKIHAAAPDHEPTRRMVAVVEKLKAPCDDPDFEPFRKALGIAVRVERGPHVVLLHQHPEAEAGERVALLERLTTAYHLLFAGSGVPLTVPRRRLVFAWFADRSDYQAFLTTHDASAFGSTRGYYHPTWNAVVAYDARSSELQRQDRTAFAKRRDELQAFRTALDRLPPDGRLRVGLAGERPRVVGRAEAKALIERLDREVRRGELLLEAERRAYDDGMAAHELVHLLAVDSGLLPRHDAFPIWLQEGLAMQFEVVRGGRWAGIGRPHDIRLLDWRKIQPAPPLEPLLRDRGFGQGYRRDPYAQAWALAYFLRARRGDSFVKFLDLLRSPQEASPSPQSHFDAFRRAFGEDLGELERDWHAFLDEAQTPLERHAPHPPTAAELKSRD</sequence>